<accession>A0AAW1PKS0</accession>
<evidence type="ECO:0000313" key="1">
    <source>
        <dbReference type="EMBL" id="KAK9809447.1"/>
    </source>
</evidence>
<gene>
    <name evidence="1" type="ORF">WJX73_009009</name>
</gene>
<keyword evidence="2" id="KW-1185">Reference proteome</keyword>
<name>A0AAW1PKS0_9CHLO</name>
<proteinExistence type="predicted"/>
<evidence type="ECO:0008006" key="3">
    <source>
        <dbReference type="Google" id="ProtNLM"/>
    </source>
</evidence>
<dbReference type="EMBL" id="JALJOQ010000020">
    <property type="protein sequence ID" value="KAK9809447.1"/>
    <property type="molecule type" value="Genomic_DNA"/>
</dbReference>
<reference evidence="1 2" key="1">
    <citation type="journal article" date="2024" name="Nat. Commun.">
        <title>Phylogenomics reveals the evolutionary origins of lichenization in chlorophyte algae.</title>
        <authorList>
            <person name="Puginier C."/>
            <person name="Libourel C."/>
            <person name="Otte J."/>
            <person name="Skaloud P."/>
            <person name="Haon M."/>
            <person name="Grisel S."/>
            <person name="Petersen M."/>
            <person name="Berrin J.G."/>
            <person name="Delaux P.M."/>
            <person name="Dal Grande F."/>
            <person name="Keller J."/>
        </authorList>
    </citation>
    <scope>NUCLEOTIDE SEQUENCE [LARGE SCALE GENOMIC DNA]</scope>
    <source>
        <strain evidence="1 2">SAG 2036</strain>
    </source>
</reference>
<evidence type="ECO:0000313" key="2">
    <source>
        <dbReference type="Proteomes" id="UP001465755"/>
    </source>
</evidence>
<organism evidence="1 2">
    <name type="scientific">Symbiochloris irregularis</name>
    <dbReference type="NCBI Taxonomy" id="706552"/>
    <lineage>
        <taxon>Eukaryota</taxon>
        <taxon>Viridiplantae</taxon>
        <taxon>Chlorophyta</taxon>
        <taxon>core chlorophytes</taxon>
        <taxon>Trebouxiophyceae</taxon>
        <taxon>Trebouxiales</taxon>
        <taxon>Trebouxiaceae</taxon>
        <taxon>Symbiochloris</taxon>
    </lineage>
</organism>
<dbReference type="AlphaFoldDB" id="A0AAW1PKS0"/>
<dbReference type="Proteomes" id="UP001465755">
    <property type="component" value="Unassembled WGS sequence"/>
</dbReference>
<protein>
    <recommendedName>
        <fullName evidence="3">F-box domain-containing protein</fullName>
    </recommendedName>
</protein>
<sequence length="97" mass="10565">MDAHGQKVSELMTLLELPDDMLVQCLAATGSVQAIAMAARSCIALRALHIRALVCLPTYHITCSRSRPYDTIEGAEELCDTLVKCSNLQVRASLNSF</sequence>
<comment type="caution">
    <text evidence="1">The sequence shown here is derived from an EMBL/GenBank/DDBJ whole genome shotgun (WGS) entry which is preliminary data.</text>
</comment>